<dbReference type="AlphaFoldDB" id="A0A372JT41"/>
<keyword evidence="11" id="KW-1185">Reference proteome</keyword>
<comment type="subcellular location">
    <subcellularLocation>
        <location evidence="1">Cell inner membrane</location>
        <topology evidence="1">Multi-pass membrane protein</topology>
    </subcellularLocation>
</comment>
<gene>
    <name evidence="10" type="ORF">DZF91_02880</name>
</gene>
<feature type="transmembrane region" description="Helical" evidence="8">
    <location>
        <begin position="178"/>
        <end position="198"/>
    </location>
</feature>
<evidence type="ECO:0000256" key="7">
    <source>
        <dbReference type="SAM" id="MobiDB-lite"/>
    </source>
</evidence>
<feature type="transmembrane region" description="Helical" evidence="8">
    <location>
        <begin position="204"/>
        <end position="222"/>
    </location>
</feature>
<dbReference type="CDD" id="cd06173">
    <property type="entry name" value="MFS_MefA_like"/>
    <property type="match status" value="1"/>
</dbReference>
<feature type="transmembrane region" description="Helical" evidence="8">
    <location>
        <begin position="146"/>
        <end position="166"/>
    </location>
</feature>
<dbReference type="GO" id="GO:0005886">
    <property type="term" value="C:plasma membrane"/>
    <property type="evidence" value="ECO:0007669"/>
    <property type="project" value="UniProtKB-SubCell"/>
</dbReference>
<feature type="compositionally biased region" description="Basic and acidic residues" evidence="7">
    <location>
        <begin position="25"/>
        <end position="44"/>
    </location>
</feature>
<dbReference type="InterPro" id="IPR010290">
    <property type="entry name" value="TM_effector"/>
</dbReference>
<keyword evidence="3" id="KW-1003">Cell membrane</keyword>
<dbReference type="PROSITE" id="PS50850">
    <property type="entry name" value="MFS"/>
    <property type="match status" value="1"/>
</dbReference>
<keyword evidence="6 8" id="KW-0472">Membrane</keyword>
<dbReference type="SUPFAM" id="SSF103473">
    <property type="entry name" value="MFS general substrate transporter"/>
    <property type="match status" value="1"/>
</dbReference>
<feature type="transmembrane region" description="Helical" evidence="8">
    <location>
        <begin position="474"/>
        <end position="496"/>
    </location>
</feature>
<feature type="compositionally biased region" description="Low complexity" evidence="7">
    <location>
        <begin position="12"/>
        <end position="23"/>
    </location>
</feature>
<dbReference type="Gene3D" id="1.20.1250.20">
    <property type="entry name" value="MFS general substrate transporter like domains"/>
    <property type="match status" value="1"/>
</dbReference>
<feature type="region of interest" description="Disordered" evidence="7">
    <location>
        <begin position="1"/>
        <end position="93"/>
    </location>
</feature>
<keyword evidence="5 8" id="KW-1133">Transmembrane helix</keyword>
<dbReference type="EMBL" id="QURH01000051">
    <property type="protein sequence ID" value="RFU43119.1"/>
    <property type="molecule type" value="Genomic_DNA"/>
</dbReference>
<feature type="compositionally biased region" description="Low complexity" evidence="7">
    <location>
        <begin position="69"/>
        <end position="86"/>
    </location>
</feature>
<organism evidence="10 11">
    <name type="scientific">Actinomadura logoneensis</name>
    <dbReference type="NCBI Taxonomy" id="2293572"/>
    <lineage>
        <taxon>Bacteria</taxon>
        <taxon>Bacillati</taxon>
        <taxon>Actinomycetota</taxon>
        <taxon>Actinomycetes</taxon>
        <taxon>Streptosporangiales</taxon>
        <taxon>Thermomonosporaceae</taxon>
        <taxon>Actinomadura</taxon>
    </lineage>
</organism>
<evidence type="ECO:0000256" key="2">
    <source>
        <dbReference type="ARBA" id="ARBA00022448"/>
    </source>
</evidence>
<dbReference type="InterPro" id="IPR020846">
    <property type="entry name" value="MFS_dom"/>
</dbReference>
<keyword evidence="4 8" id="KW-0812">Transmembrane</keyword>
<dbReference type="Pfam" id="PF05977">
    <property type="entry name" value="MFS_3"/>
    <property type="match status" value="1"/>
</dbReference>
<feature type="transmembrane region" description="Helical" evidence="8">
    <location>
        <begin position="319"/>
        <end position="340"/>
    </location>
</feature>
<dbReference type="OrthoDB" id="5494559at2"/>
<name>A0A372JT41_9ACTN</name>
<proteinExistence type="predicted"/>
<feature type="transmembrane region" description="Helical" evidence="8">
    <location>
        <begin position="352"/>
        <end position="375"/>
    </location>
</feature>
<comment type="caution">
    <text evidence="10">The sequence shown here is derived from an EMBL/GenBank/DDBJ whole genome shotgun (WGS) entry which is preliminary data.</text>
</comment>
<evidence type="ECO:0000256" key="6">
    <source>
        <dbReference type="ARBA" id="ARBA00023136"/>
    </source>
</evidence>
<feature type="transmembrane region" description="Helical" evidence="8">
    <location>
        <begin position="405"/>
        <end position="425"/>
    </location>
</feature>
<evidence type="ECO:0000313" key="10">
    <source>
        <dbReference type="EMBL" id="RFU43119.1"/>
    </source>
</evidence>
<feature type="transmembrane region" description="Helical" evidence="8">
    <location>
        <begin position="382"/>
        <end position="399"/>
    </location>
</feature>
<evidence type="ECO:0000256" key="3">
    <source>
        <dbReference type="ARBA" id="ARBA00022475"/>
    </source>
</evidence>
<dbReference type="PANTHER" id="PTHR23513">
    <property type="entry name" value="INTEGRAL MEMBRANE EFFLUX PROTEIN-RELATED"/>
    <property type="match status" value="1"/>
</dbReference>
<evidence type="ECO:0000256" key="8">
    <source>
        <dbReference type="SAM" id="Phobius"/>
    </source>
</evidence>
<protein>
    <submittedName>
        <fullName evidence="10">MFS transporter</fullName>
    </submittedName>
</protein>
<keyword evidence="2" id="KW-0813">Transport</keyword>
<feature type="domain" description="Major facilitator superfamily (MFS) profile" evidence="9">
    <location>
        <begin position="311"/>
        <end position="502"/>
    </location>
</feature>
<dbReference type="PANTHER" id="PTHR23513:SF9">
    <property type="entry name" value="ENTEROBACTIN EXPORTER ENTS"/>
    <property type="match status" value="1"/>
</dbReference>
<dbReference type="GO" id="GO:0022857">
    <property type="term" value="F:transmembrane transporter activity"/>
    <property type="evidence" value="ECO:0007669"/>
    <property type="project" value="InterPro"/>
</dbReference>
<evidence type="ECO:0000259" key="9">
    <source>
        <dbReference type="PROSITE" id="PS50850"/>
    </source>
</evidence>
<accession>A0A372JT41</accession>
<feature type="transmembrane region" description="Helical" evidence="8">
    <location>
        <begin position="243"/>
        <end position="265"/>
    </location>
</feature>
<sequence>MEGRETLPVSSPEQQQQETPEQQDPGEHREHREHESAPRLRDEVPPAVLPDDVPPDEAPSAVLPDDASPESSRSPEGAAASAAAGKGEADGRDAVPRWRRVAIDTRPLAHPAYRRLWLGQGVSFVGFQVTSVAVPVQVYNMTHSSLWVGVLGIANLVPLIVFGLWGGAVADHMDRRRLLLMASVVSWASTLVLLLQALLDVGSLALILAAVAVQAVGFAVSSPTRGAIIPRLLDASLVPSANTLNFTVQTAGVLLGPLLAGLILAHWSYPAAYALDAALFTVGLYGAARLPAIPPLGGAGALGLRSVVDGLRFILTRPVLLMSFVVDLIAMVVAMPRALFPEMAETRFGGEAAVGWLFAAIGFGALFGGLMSGWIGRIHRQGAALVAAIAVWGVAVAAAGLAHQLWLAFLLLAVGGAADLVSSVFRQTILQTYAPDEMRGRLQGVFTVVVAGGPRLGDLRAGAMASAAGAGVSWVAGGVACAVLVVIVGLAVPALMTYDTRD</sequence>
<evidence type="ECO:0000256" key="1">
    <source>
        <dbReference type="ARBA" id="ARBA00004429"/>
    </source>
</evidence>
<feature type="transmembrane region" description="Helical" evidence="8">
    <location>
        <begin position="116"/>
        <end position="134"/>
    </location>
</feature>
<evidence type="ECO:0000256" key="5">
    <source>
        <dbReference type="ARBA" id="ARBA00022989"/>
    </source>
</evidence>
<evidence type="ECO:0000256" key="4">
    <source>
        <dbReference type="ARBA" id="ARBA00022692"/>
    </source>
</evidence>
<dbReference type="InterPro" id="IPR036259">
    <property type="entry name" value="MFS_trans_sf"/>
</dbReference>
<evidence type="ECO:0000313" key="11">
    <source>
        <dbReference type="Proteomes" id="UP000261811"/>
    </source>
</evidence>
<reference evidence="10 11" key="1">
    <citation type="submission" date="2018-08" db="EMBL/GenBank/DDBJ databases">
        <title>Actinomadura jelena sp. nov., a novel Actinomycete isolated from soil in Chad.</title>
        <authorList>
            <person name="Shi L."/>
        </authorList>
    </citation>
    <scope>NUCLEOTIDE SEQUENCE [LARGE SCALE GENOMIC DNA]</scope>
    <source>
        <strain evidence="10 11">NEAU-G17</strain>
    </source>
</reference>
<dbReference type="Proteomes" id="UP000261811">
    <property type="component" value="Unassembled WGS sequence"/>
</dbReference>